<feature type="transmembrane region" description="Helical" evidence="3">
    <location>
        <begin position="341"/>
        <end position="359"/>
    </location>
</feature>
<evidence type="ECO:0000313" key="5">
    <source>
        <dbReference type="EMBL" id="SDM19594.1"/>
    </source>
</evidence>
<dbReference type="InterPro" id="IPR005182">
    <property type="entry name" value="YdbS-like_PH"/>
</dbReference>
<evidence type="ECO:0000313" key="6">
    <source>
        <dbReference type="Proteomes" id="UP000199451"/>
    </source>
</evidence>
<gene>
    <name evidence="5" type="ORF">SAMN04487949_1234</name>
</gene>
<feature type="transmembrane region" description="Helical" evidence="3">
    <location>
        <begin position="184"/>
        <end position="202"/>
    </location>
</feature>
<evidence type="ECO:0000259" key="4">
    <source>
        <dbReference type="Pfam" id="PF03703"/>
    </source>
</evidence>
<evidence type="ECO:0000256" key="1">
    <source>
        <dbReference type="SAM" id="Coils"/>
    </source>
</evidence>
<dbReference type="Pfam" id="PF03703">
    <property type="entry name" value="bPH_2"/>
    <property type="match status" value="3"/>
</dbReference>
<feature type="compositionally biased region" description="Acidic residues" evidence="2">
    <location>
        <begin position="520"/>
        <end position="560"/>
    </location>
</feature>
<protein>
    <submittedName>
        <fullName evidence="5">Putative membrane protein</fullName>
    </submittedName>
</protein>
<reference evidence="6" key="1">
    <citation type="submission" date="2016-10" db="EMBL/GenBank/DDBJ databases">
        <authorList>
            <person name="Varghese N."/>
            <person name="Submissions S."/>
        </authorList>
    </citation>
    <scope>NUCLEOTIDE SEQUENCE [LARGE SCALE GENOMIC DNA]</scope>
    <source>
        <strain evidence="6">CGMCC 1.10119</strain>
    </source>
</reference>
<keyword evidence="6" id="KW-1185">Reference proteome</keyword>
<feature type="transmembrane region" description="Helical" evidence="3">
    <location>
        <begin position="208"/>
        <end position="234"/>
    </location>
</feature>
<dbReference type="InterPro" id="IPR014529">
    <property type="entry name" value="UCP026631"/>
</dbReference>
<feature type="compositionally biased region" description="Low complexity" evidence="2">
    <location>
        <begin position="504"/>
        <end position="519"/>
    </location>
</feature>
<proteinExistence type="predicted"/>
<dbReference type="PANTHER" id="PTHR34473:SF3">
    <property type="entry name" value="TRANSMEMBRANE PROTEIN-RELATED"/>
    <property type="match status" value="1"/>
</dbReference>
<feature type="transmembrane region" description="Helical" evidence="3">
    <location>
        <begin position="41"/>
        <end position="61"/>
    </location>
</feature>
<accession>A0A1G9R8P0</accession>
<evidence type="ECO:0000256" key="2">
    <source>
        <dbReference type="SAM" id="MobiDB-lite"/>
    </source>
</evidence>
<dbReference type="AlphaFoldDB" id="A0A1G9R8P0"/>
<feature type="coiled-coil region" evidence="1">
    <location>
        <begin position="452"/>
        <end position="479"/>
    </location>
</feature>
<dbReference type="OrthoDB" id="107421at2157"/>
<feature type="transmembrane region" description="Helical" evidence="3">
    <location>
        <begin position="12"/>
        <end position="35"/>
    </location>
</feature>
<feature type="domain" description="YdbS-like PH" evidence="4">
    <location>
        <begin position="236"/>
        <end position="318"/>
    </location>
</feature>
<dbReference type="EMBL" id="FNHL01000001">
    <property type="protein sequence ID" value="SDM19594.1"/>
    <property type="molecule type" value="Genomic_DNA"/>
</dbReference>
<dbReference type="Proteomes" id="UP000199451">
    <property type="component" value="Unassembled WGS sequence"/>
</dbReference>
<name>A0A1G9R8P0_9EURY</name>
<organism evidence="5 6">
    <name type="scientific">Halogranum gelatinilyticum</name>
    <dbReference type="NCBI Taxonomy" id="660521"/>
    <lineage>
        <taxon>Archaea</taxon>
        <taxon>Methanobacteriati</taxon>
        <taxon>Methanobacteriota</taxon>
        <taxon>Stenosarchaea group</taxon>
        <taxon>Halobacteria</taxon>
        <taxon>Halobacteriales</taxon>
        <taxon>Haloferacaceae</taxon>
    </lineage>
</organism>
<evidence type="ECO:0000256" key="3">
    <source>
        <dbReference type="SAM" id="Phobius"/>
    </source>
</evidence>
<keyword evidence="1" id="KW-0175">Coiled coil</keyword>
<dbReference type="PIRSF" id="PIRSF026631">
    <property type="entry name" value="UCP026631"/>
    <property type="match status" value="1"/>
</dbReference>
<feature type="domain" description="YdbS-like PH" evidence="4">
    <location>
        <begin position="63"/>
        <end position="141"/>
    </location>
</feature>
<dbReference type="PANTHER" id="PTHR34473">
    <property type="entry name" value="UPF0699 TRANSMEMBRANE PROTEIN YDBS"/>
    <property type="match status" value="1"/>
</dbReference>
<dbReference type="STRING" id="660521.SAMN04487949_1234"/>
<keyword evidence="3" id="KW-0472">Membrane</keyword>
<sequence>MKLSPLSIPYKAVQKGASIVFTLAFILFSGASSFLGGIGGPLVAVGLLGLIVVALVGYEVLYYQRYDYELTADSFDIQSGVVSRRNREIPLRRVQNVDISRNVVQRVLGIAALDFETAGGSQTEAAIRYVTFEEAKRLQGEISRLKRGAAEDAPEAETTELFALSDRELAVVGALSFDLRGPGILAFLLSGSIPVASSFFSFGDEALVLAVGAILVLAAILVVSWVAGIAIAVVNYYGFRLSRTEDELQYERGLLQRYDGSIPFDKIQTLTIEDNPLKRYFGYATLAIETAGYAPGQGAQRGSEAAVPLAERDRVLTLANDIEQFGTPSFSRPPKRIRRRYAARYLIVLGVVTGVLFAVDSLAALTVPWYATLAVLPVIPVAAHYKWKHRGYWLGDEHVVTRNGFWKRQTKVVPYYRIQTVIDSQTLFQRRWRVATVTVDTAGSLSLVAQDAAAVDIEADEAESMRAELEERLVTSVADRRSARRLARQPVVGPVEAEDEAVGDDAAAGETTDAAADTSDTADDTPDDTASDDDTPGDTASDDDTLDDTASDDDTPDDTTNDGRRDPTDVADDSGASGA</sequence>
<keyword evidence="3" id="KW-1133">Transmembrane helix</keyword>
<feature type="region of interest" description="Disordered" evidence="2">
    <location>
        <begin position="483"/>
        <end position="579"/>
    </location>
</feature>
<dbReference type="RefSeq" id="WP_089695065.1">
    <property type="nucleotide sequence ID" value="NZ_FNHL01000001.1"/>
</dbReference>
<feature type="domain" description="YdbS-like PH" evidence="4">
    <location>
        <begin position="387"/>
        <end position="468"/>
    </location>
</feature>
<keyword evidence="3" id="KW-0812">Transmembrane</keyword>